<dbReference type="InParanoid" id="Q9RWZ2"/>
<organism evidence="1 2">
    <name type="scientific">Deinococcus radiodurans (strain ATCC 13939 / DSM 20539 / JCM 16871 / CCUG 27074 / LMG 4051 / NBRC 15346 / NCIMB 9279 / VKM B-1422 / R1)</name>
    <dbReference type="NCBI Taxonomy" id="243230"/>
    <lineage>
        <taxon>Bacteria</taxon>
        <taxon>Thermotogati</taxon>
        <taxon>Deinococcota</taxon>
        <taxon>Deinococci</taxon>
        <taxon>Deinococcales</taxon>
        <taxon>Deinococcaceae</taxon>
        <taxon>Deinococcus</taxon>
    </lineage>
</organism>
<sequence>MTEPNTAARTPAALAEHLGLSVPQLAQQLARVTQTEGLSAQGLTVYEGAASLGLSAAEVLGVLAMCPGTAEREAAPLLDFPASLNGANMPAALCDALSGVYAVLSDAPPQGVSREHLGRALAEVTGAAQVLAQLDGTPAALSAAQVMTARALAAGAGAELYPADTLAQFRAAGERRAAEHRHPVTGQPLAGGRF</sequence>
<dbReference type="EnsemblBacteria" id="AAF10103">
    <property type="protein sequence ID" value="AAF10103"/>
    <property type="gene ID" value="DR_0523"/>
</dbReference>
<dbReference type="GeneID" id="69516761"/>
<dbReference type="EMBL" id="AE000513">
    <property type="protein sequence ID" value="AAF10103.1"/>
    <property type="molecule type" value="Genomic_DNA"/>
</dbReference>
<dbReference type="PIR" id="E75510">
    <property type="entry name" value="E75510"/>
</dbReference>
<evidence type="ECO:0000313" key="2">
    <source>
        <dbReference type="Proteomes" id="UP000002524"/>
    </source>
</evidence>
<dbReference type="PATRIC" id="fig|243230.17.peg.699"/>
<dbReference type="STRING" id="243230.DR_0523"/>
<dbReference type="HOGENOM" id="CLU_1400492_0_0_0"/>
<dbReference type="KEGG" id="dra:DR_0523"/>
<dbReference type="PaxDb" id="243230-DR_0523"/>
<dbReference type="Proteomes" id="UP000002524">
    <property type="component" value="Chromosome 1"/>
</dbReference>
<name>Q9RWZ2_DEIRA</name>
<keyword evidence="2" id="KW-1185">Reference proteome</keyword>
<accession>Q9RWZ2</accession>
<proteinExistence type="predicted"/>
<reference evidence="1 2" key="1">
    <citation type="journal article" date="1999" name="Science">
        <title>Genome sequence of the radioresistant bacterium Deinococcus radiodurans R1.</title>
        <authorList>
            <person name="White O."/>
            <person name="Eisen J.A."/>
            <person name="Heidelberg J.F."/>
            <person name="Hickey E.K."/>
            <person name="Peterson J.D."/>
            <person name="Dodson R.J."/>
            <person name="Haft D.H."/>
            <person name="Gwinn M.L."/>
            <person name="Nelson W.C."/>
            <person name="Richardson D.L."/>
            <person name="Moffat K.S."/>
            <person name="Qin H."/>
            <person name="Jiang L."/>
            <person name="Pamphile W."/>
            <person name="Crosby M."/>
            <person name="Shen M."/>
            <person name="Vamathevan J.J."/>
            <person name="Lam P."/>
            <person name="McDonald L."/>
            <person name="Utterback T."/>
            <person name="Zalewski C."/>
            <person name="Makarova K.S."/>
            <person name="Aravind L."/>
            <person name="Daly M.J."/>
            <person name="Minton K.W."/>
            <person name="Fleischmann R.D."/>
            <person name="Ketchum K.A."/>
            <person name="Nelson K.E."/>
            <person name="Salzberg S."/>
            <person name="Smith H.O."/>
            <person name="Venter J.C."/>
            <person name="Fraser C.M."/>
        </authorList>
    </citation>
    <scope>NUCLEOTIDE SEQUENCE [LARGE SCALE GENOMIC DNA]</scope>
    <source>
        <strain evidence="2">ATCC 13939 / DSM 20539 / JCM 16871 / LMG 4051 / NBRC 15346 / NCIMB 9279 / R1 / VKM B-1422</strain>
    </source>
</reference>
<evidence type="ECO:0000313" key="1">
    <source>
        <dbReference type="EMBL" id="AAF10103.1"/>
    </source>
</evidence>
<dbReference type="AlphaFoldDB" id="Q9RWZ2"/>
<gene>
    <name evidence="1" type="ordered locus">DR_0523</name>
</gene>
<dbReference type="RefSeq" id="WP_010887168.1">
    <property type="nucleotide sequence ID" value="NC_001263.1"/>
</dbReference>
<protein>
    <submittedName>
        <fullName evidence="1">Uncharacterized protein</fullName>
    </submittedName>
</protein>